<evidence type="ECO:0000256" key="1">
    <source>
        <dbReference type="ARBA" id="ARBA00004123"/>
    </source>
</evidence>
<dbReference type="PANTHER" id="PTHR15263:SF1">
    <property type="entry name" value="NF-KAPPA-B INHIBITOR-LIKE PROTEIN 1"/>
    <property type="match status" value="1"/>
</dbReference>
<dbReference type="InterPro" id="IPR038753">
    <property type="entry name" value="NFKBIL1"/>
</dbReference>
<evidence type="ECO:0000256" key="2">
    <source>
        <dbReference type="ARBA" id="ARBA00022553"/>
    </source>
</evidence>
<sequence>MAFSQDYLSTSESSDEDEFKYFKPVYVRRRAARPDVPLEEKGKNAACSGSAKAGDCQKNPATQDPRPRPGPYKLKAPGTNAFSGKEELIALERERIPQECSRSQQEVKPQTRITEPTYEYGNPINGYKFVGSRSDYEKFTRAAESSSPSGGADDTNYIDSRIFDRASMHSKRSSHPDDIAVYWARELGATRAPLPGAPLVQEVTIQSIDKASLADFLGRSALSLRLPLREVLKQQRVVWHPDKVFRGSARANPNDAEKVTRIFQVINSLWEENQ</sequence>
<feature type="compositionally biased region" description="Basic and acidic residues" evidence="6">
    <location>
        <begin position="32"/>
        <end position="43"/>
    </location>
</feature>
<evidence type="ECO:0000256" key="4">
    <source>
        <dbReference type="ARBA" id="ARBA00023043"/>
    </source>
</evidence>
<dbReference type="FunCoup" id="C5DKP6">
    <property type="interactions" value="57"/>
</dbReference>
<evidence type="ECO:0000256" key="5">
    <source>
        <dbReference type="ARBA" id="ARBA00023242"/>
    </source>
</evidence>
<dbReference type="PANTHER" id="PTHR15263">
    <property type="entry name" value="I-KAPPA-B-LIKE PROTEIN IKBL"/>
    <property type="match status" value="1"/>
</dbReference>
<dbReference type="OrthoDB" id="412109at2759"/>
<keyword evidence="5" id="KW-0539">Nucleus</keyword>
<dbReference type="Proteomes" id="UP000002036">
    <property type="component" value="Chromosome F"/>
</dbReference>
<dbReference type="InParanoid" id="C5DKP6"/>
<keyword evidence="8" id="KW-1185">Reference proteome</keyword>
<dbReference type="RefSeq" id="XP_002554484.1">
    <property type="nucleotide sequence ID" value="XM_002554438.1"/>
</dbReference>
<dbReference type="STRING" id="559295.C5DKP6"/>
<dbReference type="HOGENOM" id="CLU_094658_0_0_1"/>
<name>C5DKP6_LACTC</name>
<comment type="subcellular location">
    <subcellularLocation>
        <location evidence="1">Nucleus</location>
    </subcellularLocation>
</comment>
<gene>
    <name evidence="7" type="ordered locus">KLTH0F06446g</name>
</gene>
<dbReference type="GO" id="GO:0043124">
    <property type="term" value="P:negative regulation of canonical NF-kappaB signal transduction"/>
    <property type="evidence" value="ECO:0007669"/>
    <property type="project" value="InterPro"/>
</dbReference>
<organism evidence="7 8">
    <name type="scientific">Lachancea thermotolerans (strain ATCC 56472 / CBS 6340 / NRRL Y-8284)</name>
    <name type="common">Yeast</name>
    <name type="synonym">Kluyveromyces thermotolerans</name>
    <dbReference type="NCBI Taxonomy" id="559295"/>
    <lineage>
        <taxon>Eukaryota</taxon>
        <taxon>Fungi</taxon>
        <taxon>Dikarya</taxon>
        <taxon>Ascomycota</taxon>
        <taxon>Saccharomycotina</taxon>
        <taxon>Saccharomycetes</taxon>
        <taxon>Saccharomycetales</taxon>
        <taxon>Saccharomycetaceae</taxon>
        <taxon>Lachancea</taxon>
    </lineage>
</organism>
<evidence type="ECO:0000256" key="6">
    <source>
        <dbReference type="SAM" id="MobiDB-lite"/>
    </source>
</evidence>
<evidence type="ECO:0000256" key="3">
    <source>
        <dbReference type="ARBA" id="ARBA00022737"/>
    </source>
</evidence>
<dbReference type="AlphaFoldDB" id="C5DKP6"/>
<feature type="region of interest" description="Disordered" evidence="6">
    <location>
        <begin position="32"/>
        <end position="85"/>
    </location>
</feature>
<keyword evidence="3" id="KW-0677">Repeat</keyword>
<dbReference type="GeneID" id="8292685"/>
<dbReference type="EMBL" id="CU928170">
    <property type="protein sequence ID" value="CAR24047.1"/>
    <property type="molecule type" value="Genomic_DNA"/>
</dbReference>
<dbReference type="eggNOG" id="ENOG502S83T">
    <property type="taxonomic scope" value="Eukaryota"/>
</dbReference>
<dbReference type="KEGG" id="lth:KLTH0F06446g"/>
<keyword evidence="4" id="KW-0040">ANK repeat</keyword>
<evidence type="ECO:0000313" key="8">
    <source>
        <dbReference type="Proteomes" id="UP000002036"/>
    </source>
</evidence>
<reference evidence="7 8" key="1">
    <citation type="journal article" date="2009" name="Genome Res.">
        <title>Comparative genomics of protoploid Saccharomycetaceae.</title>
        <authorList>
            <consortium name="The Genolevures Consortium"/>
            <person name="Souciet J.-L."/>
            <person name="Dujon B."/>
            <person name="Gaillardin C."/>
            <person name="Johnston M."/>
            <person name="Baret P.V."/>
            <person name="Cliften P."/>
            <person name="Sherman D.J."/>
            <person name="Weissenbach J."/>
            <person name="Westhof E."/>
            <person name="Wincker P."/>
            <person name="Jubin C."/>
            <person name="Poulain J."/>
            <person name="Barbe V."/>
            <person name="Segurens B."/>
            <person name="Artiguenave F."/>
            <person name="Anthouard V."/>
            <person name="Vacherie B."/>
            <person name="Val M.-E."/>
            <person name="Fulton R.S."/>
            <person name="Minx P."/>
            <person name="Wilson R."/>
            <person name="Durrens P."/>
            <person name="Jean G."/>
            <person name="Marck C."/>
            <person name="Martin T."/>
            <person name="Nikolski M."/>
            <person name="Rolland T."/>
            <person name="Seret M.-L."/>
            <person name="Casaregola S."/>
            <person name="Despons L."/>
            <person name="Fairhead C."/>
            <person name="Fischer G."/>
            <person name="Lafontaine I."/>
            <person name="Leh V."/>
            <person name="Lemaire M."/>
            <person name="de Montigny J."/>
            <person name="Neuveglise C."/>
            <person name="Thierry A."/>
            <person name="Blanc-Lenfle I."/>
            <person name="Bleykasten C."/>
            <person name="Diffels J."/>
            <person name="Fritsch E."/>
            <person name="Frangeul L."/>
            <person name="Goeffon A."/>
            <person name="Jauniaux N."/>
            <person name="Kachouri-Lafond R."/>
            <person name="Payen C."/>
            <person name="Potier S."/>
            <person name="Pribylova L."/>
            <person name="Ozanne C."/>
            <person name="Richard G.-F."/>
            <person name="Sacerdot C."/>
            <person name="Straub M.-L."/>
            <person name="Talla E."/>
        </authorList>
    </citation>
    <scope>NUCLEOTIDE SEQUENCE [LARGE SCALE GENOMIC DNA]</scope>
    <source>
        <strain evidence="8">ATCC 56472 / CBS 6340 / NRRL Y-8284</strain>
    </source>
</reference>
<protein>
    <submittedName>
        <fullName evidence="7">KLTH0F06446p</fullName>
    </submittedName>
</protein>
<dbReference type="GO" id="GO:0005634">
    <property type="term" value="C:nucleus"/>
    <property type="evidence" value="ECO:0007669"/>
    <property type="project" value="UniProtKB-SubCell"/>
</dbReference>
<proteinExistence type="predicted"/>
<keyword evidence="2" id="KW-0597">Phosphoprotein</keyword>
<evidence type="ECO:0000313" key="7">
    <source>
        <dbReference type="EMBL" id="CAR24047.1"/>
    </source>
</evidence>
<accession>C5DKP6</accession>